<dbReference type="SUPFAM" id="SSF53850">
    <property type="entry name" value="Periplasmic binding protein-like II"/>
    <property type="match status" value="1"/>
</dbReference>
<evidence type="ECO:0000256" key="3">
    <source>
        <dbReference type="ARBA" id="ARBA00022448"/>
    </source>
</evidence>
<evidence type="ECO:0000256" key="1">
    <source>
        <dbReference type="ARBA" id="ARBA00004196"/>
    </source>
</evidence>
<organism evidence="7 8">
    <name type="scientific">Streptomyces sanglieri</name>
    <dbReference type="NCBI Taxonomy" id="193460"/>
    <lineage>
        <taxon>Bacteria</taxon>
        <taxon>Bacillati</taxon>
        <taxon>Actinomycetota</taxon>
        <taxon>Actinomycetes</taxon>
        <taxon>Kitasatosporales</taxon>
        <taxon>Streptomycetaceae</taxon>
        <taxon>Streptomyces</taxon>
    </lineage>
</organism>
<dbReference type="Pfam" id="PF00496">
    <property type="entry name" value="SBP_bac_5"/>
    <property type="match status" value="1"/>
</dbReference>
<accession>A0ABW2WTW5</accession>
<sequence length="540" mass="58158">MRRSGVAVAVVVALCFSAACNSSATPNVFRLGGTEPIDSMNPFVAVNSSSYAVFENIYPSLVQVDPALKTVPDFAGSWQMSPDGKTWTFHTEPGAEWSDGEPLTAADAAWTFETVIKHQEGPTGSLAGYVAYMESATAPDPNTLVLKYSRPVANVLAQMSGIQILPEHIWARFAVGNGKGLLTFTNPAPVVSGGPFTLVKYAQGRIALLKRNPRYYGPAPHIDGLGLQFFDTDDAMITALKNGRLDGVQSVAPTSVAALKSAGLVVASAPGAAFDDFILNANPNQAADHRELVDPLVRQAFDRAIDRNAIVKTALLGFGRPGASIIPLSTGHWSDPTIKPTPYDPAAANRLLDEAGYRMGPDKIRIANGHPMSYTVIVPASITNGYGARSFQIIQAGFKKIGVQLVAKHMDASAANEALFAKEYQSFEAAMWGFSLTTDPDGMLSYLTCRSRYSLNDTGYCTKSWDGLYAKQATAMNPAVRQRIVHQMQQTAARERLYLVLDYPDSIEAHSPSWTDLPMIEGSSFSATSKIPFQTVHRVG</sequence>
<dbReference type="InterPro" id="IPR030678">
    <property type="entry name" value="Peptide/Ni-bd"/>
</dbReference>
<proteinExistence type="inferred from homology"/>
<dbReference type="PROSITE" id="PS51257">
    <property type="entry name" value="PROKAR_LIPOPROTEIN"/>
    <property type="match status" value="1"/>
</dbReference>
<dbReference type="PIRSF" id="PIRSF002741">
    <property type="entry name" value="MppA"/>
    <property type="match status" value="1"/>
</dbReference>
<gene>
    <name evidence="7" type="ORF">ACFQ2K_09135</name>
</gene>
<evidence type="ECO:0000313" key="7">
    <source>
        <dbReference type="EMBL" id="MFD0622958.1"/>
    </source>
</evidence>
<comment type="similarity">
    <text evidence="2">Belongs to the bacterial solute-binding protein 5 family.</text>
</comment>
<evidence type="ECO:0000256" key="2">
    <source>
        <dbReference type="ARBA" id="ARBA00005695"/>
    </source>
</evidence>
<protein>
    <submittedName>
        <fullName evidence="7">ABC transporter substrate-binding protein</fullName>
    </submittedName>
</protein>
<evidence type="ECO:0000256" key="4">
    <source>
        <dbReference type="ARBA" id="ARBA00022729"/>
    </source>
</evidence>
<feature type="chain" id="PRO_5046832888" evidence="5">
    <location>
        <begin position="25"/>
        <end position="540"/>
    </location>
</feature>
<dbReference type="Gene3D" id="3.40.190.10">
    <property type="entry name" value="Periplasmic binding protein-like II"/>
    <property type="match status" value="1"/>
</dbReference>
<keyword evidence="4 5" id="KW-0732">Signal</keyword>
<dbReference type="CDD" id="cd08513">
    <property type="entry name" value="PBP2_thermophilic_Hb8_like"/>
    <property type="match status" value="1"/>
</dbReference>
<name>A0ABW2WTW5_9ACTN</name>
<dbReference type="EMBL" id="JBHTGL010000008">
    <property type="protein sequence ID" value="MFD0622958.1"/>
    <property type="molecule type" value="Genomic_DNA"/>
</dbReference>
<evidence type="ECO:0000259" key="6">
    <source>
        <dbReference type="Pfam" id="PF00496"/>
    </source>
</evidence>
<dbReference type="InterPro" id="IPR000914">
    <property type="entry name" value="SBP_5_dom"/>
</dbReference>
<keyword evidence="8" id="KW-1185">Reference proteome</keyword>
<dbReference type="InterPro" id="IPR039424">
    <property type="entry name" value="SBP_5"/>
</dbReference>
<dbReference type="Gene3D" id="3.10.105.10">
    <property type="entry name" value="Dipeptide-binding Protein, Domain 3"/>
    <property type="match status" value="1"/>
</dbReference>
<dbReference type="PANTHER" id="PTHR30290:SF10">
    <property type="entry name" value="PERIPLASMIC OLIGOPEPTIDE-BINDING PROTEIN-RELATED"/>
    <property type="match status" value="1"/>
</dbReference>
<comment type="caution">
    <text evidence="7">The sequence shown here is derived from an EMBL/GenBank/DDBJ whole genome shotgun (WGS) entry which is preliminary data.</text>
</comment>
<evidence type="ECO:0000256" key="5">
    <source>
        <dbReference type="SAM" id="SignalP"/>
    </source>
</evidence>
<keyword evidence="3" id="KW-0813">Transport</keyword>
<reference evidence="8" key="1">
    <citation type="journal article" date="2019" name="Int. J. Syst. Evol. Microbiol.">
        <title>The Global Catalogue of Microorganisms (GCM) 10K type strain sequencing project: providing services to taxonomists for standard genome sequencing and annotation.</title>
        <authorList>
            <consortium name="The Broad Institute Genomics Platform"/>
            <consortium name="The Broad Institute Genome Sequencing Center for Infectious Disease"/>
            <person name="Wu L."/>
            <person name="Ma J."/>
        </authorList>
    </citation>
    <scope>NUCLEOTIDE SEQUENCE [LARGE SCALE GENOMIC DNA]</scope>
    <source>
        <strain evidence="8">JCM 12607</strain>
    </source>
</reference>
<feature type="domain" description="Solute-binding protein family 5" evidence="6">
    <location>
        <begin position="70"/>
        <end position="448"/>
    </location>
</feature>
<comment type="subcellular location">
    <subcellularLocation>
        <location evidence="1">Cell envelope</location>
    </subcellularLocation>
</comment>
<feature type="signal peptide" evidence="5">
    <location>
        <begin position="1"/>
        <end position="24"/>
    </location>
</feature>
<evidence type="ECO:0000313" key="8">
    <source>
        <dbReference type="Proteomes" id="UP001596915"/>
    </source>
</evidence>
<dbReference type="PANTHER" id="PTHR30290">
    <property type="entry name" value="PERIPLASMIC BINDING COMPONENT OF ABC TRANSPORTER"/>
    <property type="match status" value="1"/>
</dbReference>
<dbReference type="Proteomes" id="UP001596915">
    <property type="component" value="Unassembled WGS sequence"/>
</dbReference>